<feature type="region of interest" description="Disordered" evidence="9">
    <location>
        <begin position="276"/>
        <end position="331"/>
    </location>
</feature>
<evidence type="ECO:0000256" key="3">
    <source>
        <dbReference type="ARBA" id="ARBA00023125"/>
    </source>
</evidence>
<comment type="subcellular location">
    <subcellularLocation>
        <location evidence="1 8">Nucleus</location>
    </subcellularLocation>
</comment>
<dbReference type="GO" id="GO:0003700">
    <property type="term" value="F:DNA-binding transcription factor activity"/>
    <property type="evidence" value="ECO:0007669"/>
    <property type="project" value="UniProtKB-UniRule"/>
</dbReference>
<comment type="subunit">
    <text evidence="7">Heterotrimeric transcription factor composed of three components, NF-YA, NF-YB and NF-YC. NF-YB and NF-YC must interact and dimerize for NF-YA association and DNA binding.</text>
</comment>
<evidence type="ECO:0000256" key="5">
    <source>
        <dbReference type="ARBA" id="ARBA00023163"/>
    </source>
</evidence>
<dbReference type="InterPro" id="IPR018362">
    <property type="entry name" value="CCAAT-binding_factor_CS"/>
</dbReference>
<dbReference type="PROSITE" id="PS00686">
    <property type="entry name" value="NFYA_HAP2_1"/>
    <property type="match status" value="1"/>
</dbReference>
<feature type="compositionally biased region" description="Polar residues" evidence="9">
    <location>
        <begin position="315"/>
        <end position="326"/>
    </location>
</feature>
<evidence type="ECO:0000256" key="4">
    <source>
        <dbReference type="ARBA" id="ARBA00023159"/>
    </source>
</evidence>
<dbReference type="Gene3D" id="6.10.250.2430">
    <property type="match status" value="1"/>
</dbReference>
<dbReference type="InterPro" id="IPR001289">
    <property type="entry name" value="NFYA"/>
</dbReference>
<dbReference type="PANTHER" id="PTHR12632">
    <property type="entry name" value="TRANSCRIPTION FACTOR NF-Y ALPHA-RELATED"/>
    <property type="match status" value="1"/>
</dbReference>
<dbReference type="GO" id="GO:0016602">
    <property type="term" value="C:CCAAT-binding factor complex"/>
    <property type="evidence" value="ECO:0007669"/>
    <property type="project" value="InterPro"/>
</dbReference>
<comment type="similarity">
    <text evidence="8">Belongs to the NFYA/HAP2 subunit family.</text>
</comment>
<evidence type="ECO:0000313" key="11">
    <source>
        <dbReference type="Proteomes" id="UP000834106"/>
    </source>
</evidence>
<sequence>MYVLSNVASGNEFHMEAVMNQLFPQAGSDAQTILIKFLRSTDSRLRTASLHARTALGQSMMSGISIRLFIFQLVPQRNSGSMHSNPKNSNLRESSFYEVSNSTLLSESWRKKTGYSSFPTVMMLGHVSDSTSLEQAMDGHSHTEDVTNDEDAAAAKQSRCSIPPYPDRNYGVEDPNLPQGSLTIRPRSDDSLVQPPHPELVGHSITCASNPHYPYYEGMMAAYGQTLVPPHLLDVHPARMPLPLEMAQEPVYVNAKQYHGILRRRQLRAKAELKKKAIKSRKPYLHESRHQHALRRARSSGGRFAKKSDADALNRTESGLSVSSRSEPLPSEFNGLEVHEIQHLHGNDLSNFRKRTNLQEPAYESRFG</sequence>
<keyword evidence="4" id="KW-0010">Activator</keyword>
<comment type="function">
    <text evidence="8">Component of the sequence-specific heterotrimeric transcription factor (NF-Y) which specifically recognizes a 5'-CCAAT-3' box motif found in the promoters of its target genes.</text>
</comment>
<feature type="region of interest" description="Disordered" evidence="9">
    <location>
        <begin position="132"/>
        <end position="171"/>
    </location>
</feature>
<name>A0AAD1ZS32_9LAMI</name>
<dbReference type="PRINTS" id="PR00616">
    <property type="entry name" value="CCAATSUBUNTB"/>
</dbReference>
<dbReference type="SMART" id="SM00521">
    <property type="entry name" value="CBF"/>
    <property type="match status" value="1"/>
</dbReference>
<evidence type="ECO:0000256" key="9">
    <source>
        <dbReference type="SAM" id="MobiDB-lite"/>
    </source>
</evidence>
<gene>
    <name evidence="10" type="ORF">FPE_LOCUS21927</name>
</gene>
<evidence type="ECO:0000256" key="6">
    <source>
        <dbReference type="ARBA" id="ARBA00023242"/>
    </source>
</evidence>
<dbReference type="EMBL" id="OU503048">
    <property type="protein sequence ID" value="CAI9774497.1"/>
    <property type="molecule type" value="Genomic_DNA"/>
</dbReference>
<organism evidence="10 11">
    <name type="scientific">Fraxinus pennsylvanica</name>
    <dbReference type="NCBI Taxonomy" id="56036"/>
    <lineage>
        <taxon>Eukaryota</taxon>
        <taxon>Viridiplantae</taxon>
        <taxon>Streptophyta</taxon>
        <taxon>Embryophyta</taxon>
        <taxon>Tracheophyta</taxon>
        <taxon>Spermatophyta</taxon>
        <taxon>Magnoliopsida</taxon>
        <taxon>eudicotyledons</taxon>
        <taxon>Gunneridae</taxon>
        <taxon>Pentapetalae</taxon>
        <taxon>asterids</taxon>
        <taxon>lamiids</taxon>
        <taxon>Lamiales</taxon>
        <taxon>Oleaceae</taxon>
        <taxon>Oleeae</taxon>
        <taxon>Fraxinus</taxon>
    </lineage>
</organism>
<evidence type="ECO:0000256" key="2">
    <source>
        <dbReference type="ARBA" id="ARBA00023015"/>
    </source>
</evidence>
<keyword evidence="5 8" id="KW-0804">Transcription</keyword>
<reference evidence="10" key="1">
    <citation type="submission" date="2023-05" db="EMBL/GenBank/DDBJ databases">
        <authorList>
            <person name="Huff M."/>
        </authorList>
    </citation>
    <scope>NUCLEOTIDE SEQUENCE</scope>
</reference>
<protein>
    <recommendedName>
        <fullName evidence="8">Nuclear transcription factor Y subunit</fullName>
    </recommendedName>
</protein>
<keyword evidence="6 8" id="KW-0539">Nucleus</keyword>
<keyword evidence="2 8" id="KW-0805">Transcription regulation</keyword>
<evidence type="ECO:0000313" key="10">
    <source>
        <dbReference type="EMBL" id="CAI9774497.1"/>
    </source>
</evidence>
<accession>A0AAD1ZS32</accession>
<dbReference type="GO" id="GO:0003677">
    <property type="term" value="F:DNA binding"/>
    <property type="evidence" value="ECO:0007669"/>
    <property type="project" value="UniProtKB-KW"/>
</dbReference>
<keyword evidence="3 8" id="KW-0238">DNA-binding</keyword>
<evidence type="ECO:0000256" key="1">
    <source>
        <dbReference type="ARBA" id="ARBA00004123"/>
    </source>
</evidence>
<keyword evidence="11" id="KW-1185">Reference proteome</keyword>
<evidence type="ECO:0000256" key="7">
    <source>
        <dbReference type="ARBA" id="ARBA00025911"/>
    </source>
</evidence>
<dbReference type="AlphaFoldDB" id="A0AAD1ZS32"/>
<proteinExistence type="inferred from homology"/>
<dbReference type="PROSITE" id="PS51152">
    <property type="entry name" value="NFYA_HAP2_2"/>
    <property type="match status" value="1"/>
</dbReference>
<dbReference type="Proteomes" id="UP000834106">
    <property type="component" value="Chromosome 13"/>
</dbReference>
<evidence type="ECO:0000256" key="8">
    <source>
        <dbReference type="RuleBase" id="RU367155"/>
    </source>
</evidence>
<dbReference type="Pfam" id="PF02045">
    <property type="entry name" value="CBFB_NFYA"/>
    <property type="match status" value="1"/>
</dbReference>